<dbReference type="SMR" id="V7B6D3"/>
<keyword evidence="3" id="KW-0446">Lipid-binding</keyword>
<dbReference type="Gene3D" id="1.10.110.10">
    <property type="entry name" value="Plant lipid-transfer and hydrophobic proteins"/>
    <property type="match status" value="1"/>
</dbReference>
<protein>
    <recommendedName>
        <fullName evidence="3">Non-specific lipid-transfer protein</fullName>
    </recommendedName>
</protein>
<evidence type="ECO:0000256" key="3">
    <source>
        <dbReference type="RuleBase" id="RU000628"/>
    </source>
</evidence>
<dbReference type="SMART" id="SM00499">
    <property type="entry name" value="AAI"/>
    <property type="match status" value="1"/>
</dbReference>
<proteinExistence type="inferred from homology"/>
<evidence type="ECO:0000256" key="2">
    <source>
        <dbReference type="ARBA" id="ARBA00023157"/>
    </source>
</evidence>
<keyword evidence="3" id="KW-0813">Transport</keyword>
<dbReference type="SUPFAM" id="SSF47699">
    <property type="entry name" value="Bifunctional inhibitor/lipid-transfer protein/seed storage 2S albumin"/>
    <property type="match status" value="1"/>
</dbReference>
<organism evidence="6 7">
    <name type="scientific">Phaseolus vulgaris</name>
    <name type="common">Kidney bean</name>
    <name type="synonym">French bean</name>
    <dbReference type="NCBI Taxonomy" id="3885"/>
    <lineage>
        <taxon>Eukaryota</taxon>
        <taxon>Viridiplantae</taxon>
        <taxon>Streptophyta</taxon>
        <taxon>Embryophyta</taxon>
        <taxon>Tracheophyta</taxon>
        <taxon>Spermatophyta</taxon>
        <taxon>Magnoliopsida</taxon>
        <taxon>eudicotyledons</taxon>
        <taxon>Gunneridae</taxon>
        <taxon>Pentapetalae</taxon>
        <taxon>rosids</taxon>
        <taxon>fabids</taxon>
        <taxon>Fabales</taxon>
        <taxon>Fabaceae</taxon>
        <taxon>Papilionoideae</taxon>
        <taxon>50 kb inversion clade</taxon>
        <taxon>NPAAA clade</taxon>
        <taxon>indigoferoid/millettioid clade</taxon>
        <taxon>Phaseoleae</taxon>
        <taxon>Phaseolus</taxon>
    </lineage>
</organism>
<gene>
    <name evidence="6" type="ORF">PHAVU_008G198900g</name>
</gene>
<dbReference type="Pfam" id="PF00234">
    <property type="entry name" value="Tryp_alpha_amyl"/>
    <property type="match status" value="1"/>
</dbReference>
<dbReference type="PRINTS" id="PR00382">
    <property type="entry name" value="LIPIDTRNSFER"/>
</dbReference>
<feature type="domain" description="Bifunctional inhibitor/plant lipid transfer protein/seed storage helical" evidence="5">
    <location>
        <begin position="30"/>
        <end position="115"/>
    </location>
</feature>
<dbReference type="eggNOG" id="ENOG502SAI7">
    <property type="taxonomic scope" value="Eukaryota"/>
</dbReference>
<reference evidence="7" key="1">
    <citation type="journal article" date="2014" name="Nat. Genet.">
        <title>A reference genome for common bean and genome-wide analysis of dual domestications.</title>
        <authorList>
            <person name="Schmutz J."/>
            <person name="McClean P.E."/>
            <person name="Mamidi S."/>
            <person name="Wu G.A."/>
            <person name="Cannon S.B."/>
            <person name="Grimwood J."/>
            <person name="Jenkins J."/>
            <person name="Shu S."/>
            <person name="Song Q."/>
            <person name="Chavarro C."/>
            <person name="Torres-Torres M."/>
            <person name="Geffroy V."/>
            <person name="Moghaddam S.M."/>
            <person name="Gao D."/>
            <person name="Abernathy B."/>
            <person name="Barry K."/>
            <person name="Blair M."/>
            <person name="Brick M.A."/>
            <person name="Chovatia M."/>
            <person name="Gepts P."/>
            <person name="Goodstein D.M."/>
            <person name="Gonzales M."/>
            <person name="Hellsten U."/>
            <person name="Hyten D.L."/>
            <person name="Jia G."/>
            <person name="Kelly J.D."/>
            <person name="Kudrna D."/>
            <person name="Lee R."/>
            <person name="Richard M.M."/>
            <person name="Miklas P.N."/>
            <person name="Osorno J.M."/>
            <person name="Rodrigues J."/>
            <person name="Thareau V."/>
            <person name="Urrea C.A."/>
            <person name="Wang M."/>
            <person name="Yu Y."/>
            <person name="Zhang M."/>
            <person name="Wing R.A."/>
            <person name="Cregan P.B."/>
            <person name="Rokhsar D.S."/>
            <person name="Jackson S.A."/>
        </authorList>
    </citation>
    <scope>NUCLEOTIDE SEQUENCE [LARGE SCALE GENOMIC DNA]</scope>
    <source>
        <strain evidence="7">cv. G19833</strain>
    </source>
</reference>
<keyword evidence="4" id="KW-0732">Signal</keyword>
<dbReference type="CDD" id="cd01960">
    <property type="entry name" value="nsLTP1"/>
    <property type="match status" value="1"/>
</dbReference>
<evidence type="ECO:0000313" key="6">
    <source>
        <dbReference type="EMBL" id="ESW13467.1"/>
    </source>
</evidence>
<dbReference type="GO" id="GO:0006869">
    <property type="term" value="P:lipid transport"/>
    <property type="evidence" value="ECO:0007669"/>
    <property type="project" value="InterPro"/>
</dbReference>
<dbReference type="STRING" id="3885.V7B6D3"/>
<evidence type="ECO:0000259" key="5">
    <source>
        <dbReference type="SMART" id="SM00499"/>
    </source>
</evidence>
<dbReference type="InterPro" id="IPR016140">
    <property type="entry name" value="Bifunc_inhib/LTP/seed_store"/>
</dbReference>
<dbReference type="GO" id="GO:0008289">
    <property type="term" value="F:lipid binding"/>
    <property type="evidence" value="ECO:0007669"/>
    <property type="project" value="UniProtKB-KW"/>
</dbReference>
<comment type="function">
    <text evidence="3">Plant non-specific lipid-transfer proteins transfer phospholipids as well as galactolipids across membranes. May play a role in wax or cutin deposition in the cell walls of expanding epidermal cells and certain secretory tissues.</text>
</comment>
<sequence>MKSVFVPLLSLVVVLVLTVAAIEPPKALTCEQTKSLVTPCLDFLTSKTNTPSTPCCEGFNEVIFSAPTKEEKRATCNCLKEAASHIPNLDNDKANKLPKVCNFDLDNLISKDFDCEKIINNKP</sequence>
<dbReference type="OMA" id="ADHYQNI"/>
<accession>V7B6D3</accession>
<evidence type="ECO:0000313" key="7">
    <source>
        <dbReference type="Proteomes" id="UP000000226"/>
    </source>
</evidence>
<dbReference type="InterPro" id="IPR036312">
    <property type="entry name" value="Bifun_inhib/LTP/seed_sf"/>
</dbReference>
<comment type="similarity">
    <text evidence="1 3">Belongs to the plant LTP family.</text>
</comment>
<dbReference type="Gramene" id="ESW13467">
    <property type="protein sequence ID" value="ESW13467"/>
    <property type="gene ID" value="PHAVU_008G198900g"/>
</dbReference>
<name>V7B6D3_PHAVU</name>
<keyword evidence="7" id="KW-1185">Reference proteome</keyword>
<evidence type="ECO:0000256" key="4">
    <source>
        <dbReference type="SAM" id="SignalP"/>
    </source>
</evidence>
<dbReference type="OrthoDB" id="1403824at2759"/>
<dbReference type="Proteomes" id="UP000000226">
    <property type="component" value="Chromosome 8"/>
</dbReference>
<evidence type="ECO:0000256" key="1">
    <source>
        <dbReference type="ARBA" id="ARBA00009748"/>
    </source>
</evidence>
<dbReference type="AlphaFoldDB" id="V7B6D3"/>
<dbReference type="InterPro" id="IPR000528">
    <property type="entry name" value="Plant_nsLTP"/>
</dbReference>
<feature type="chain" id="PRO_5004756319" description="Non-specific lipid-transfer protein" evidence="4">
    <location>
        <begin position="22"/>
        <end position="123"/>
    </location>
</feature>
<feature type="signal peptide" evidence="4">
    <location>
        <begin position="1"/>
        <end position="21"/>
    </location>
</feature>
<dbReference type="PANTHER" id="PTHR33076">
    <property type="entry name" value="NON-SPECIFIC LIPID-TRANSFER PROTEIN 2-RELATED"/>
    <property type="match status" value="1"/>
</dbReference>
<dbReference type="EMBL" id="CM002295">
    <property type="protein sequence ID" value="ESW13467.1"/>
    <property type="molecule type" value="Genomic_DNA"/>
</dbReference>
<keyword evidence="2" id="KW-1015">Disulfide bond</keyword>